<evidence type="ECO:0000256" key="1">
    <source>
        <dbReference type="ARBA" id="ARBA00004651"/>
    </source>
</evidence>
<name>A0ABS2QMN0_9BACI</name>
<evidence type="ECO:0000313" key="9">
    <source>
        <dbReference type="EMBL" id="MBM7694430.1"/>
    </source>
</evidence>
<organism evidence="9 10">
    <name type="scientific">Peribacillus deserti</name>
    <dbReference type="NCBI Taxonomy" id="673318"/>
    <lineage>
        <taxon>Bacteria</taxon>
        <taxon>Bacillati</taxon>
        <taxon>Bacillota</taxon>
        <taxon>Bacilli</taxon>
        <taxon>Bacillales</taxon>
        <taxon>Bacillaceae</taxon>
        <taxon>Peribacillus</taxon>
    </lineage>
</organism>
<dbReference type="Pfam" id="PF01594">
    <property type="entry name" value="AI-2E_transport"/>
    <property type="match status" value="1"/>
</dbReference>
<feature type="transmembrane region" description="Helical" evidence="8">
    <location>
        <begin position="21"/>
        <end position="38"/>
    </location>
</feature>
<evidence type="ECO:0000256" key="5">
    <source>
        <dbReference type="ARBA" id="ARBA00022692"/>
    </source>
</evidence>
<comment type="subcellular location">
    <subcellularLocation>
        <location evidence="1">Cell membrane</location>
        <topology evidence="1">Multi-pass membrane protein</topology>
    </subcellularLocation>
</comment>
<feature type="transmembrane region" description="Helical" evidence="8">
    <location>
        <begin position="291"/>
        <end position="311"/>
    </location>
</feature>
<keyword evidence="6 8" id="KW-1133">Transmembrane helix</keyword>
<evidence type="ECO:0000256" key="4">
    <source>
        <dbReference type="ARBA" id="ARBA00022475"/>
    </source>
</evidence>
<proteinExistence type="inferred from homology"/>
<evidence type="ECO:0000256" key="8">
    <source>
        <dbReference type="SAM" id="Phobius"/>
    </source>
</evidence>
<feature type="transmembrane region" description="Helical" evidence="8">
    <location>
        <begin position="331"/>
        <end position="358"/>
    </location>
</feature>
<keyword evidence="7 8" id="KW-0472">Membrane</keyword>
<dbReference type="EMBL" id="JAFBFI010000024">
    <property type="protein sequence ID" value="MBM7694430.1"/>
    <property type="molecule type" value="Genomic_DNA"/>
</dbReference>
<evidence type="ECO:0000313" key="10">
    <source>
        <dbReference type="Proteomes" id="UP000823486"/>
    </source>
</evidence>
<comment type="caution">
    <text evidence="9">The sequence shown here is derived from an EMBL/GenBank/DDBJ whole genome shotgun (WGS) entry which is preliminary data.</text>
</comment>
<evidence type="ECO:0000256" key="6">
    <source>
        <dbReference type="ARBA" id="ARBA00022989"/>
    </source>
</evidence>
<feature type="transmembrane region" description="Helical" evidence="8">
    <location>
        <begin position="262"/>
        <end position="284"/>
    </location>
</feature>
<feature type="transmembrane region" description="Helical" evidence="8">
    <location>
        <begin position="176"/>
        <end position="198"/>
    </location>
</feature>
<feature type="transmembrane region" description="Helical" evidence="8">
    <location>
        <begin position="50"/>
        <end position="69"/>
    </location>
</feature>
<dbReference type="PANTHER" id="PTHR21716">
    <property type="entry name" value="TRANSMEMBRANE PROTEIN"/>
    <property type="match status" value="1"/>
</dbReference>
<reference evidence="9 10" key="1">
    <citation type="submission" date="2021-01" db="EMBL/GenBank/DDBJ databases">
        <title>Genomic Encyclopedia of Type Strains, Phase IV (KMG-IV): sequencing the most valuable type-strain genomes for metagenomic binning, comparative biology and taxonomic classification.</title>
        <authorList>
            <person name="Goeker M."/>
        </authorList>
    </citation>
    <scope>NUCLEOTIDE SEQUENCE [LARGE SCALE GENOMIC DNA]</scope>
    <source>
        <strain evidence="9 10">DSM 105482</strain>
    </source>
</reference>
<dbReference type="Proteomes" id="UP000823486">
    <property type="component" value="Unassembled WGS sequence"/>
</dbReference>
<accession>A0ABS2QMN0</accession>
<keyword evidence="10" id="KW-1185">Reference proteome</keyword>
<evidence type="ECO:0000256" key="2">
    <source>
        <dbReference type="ARBA" id="ARBA00009773"/>
    </source>
</evidence>
<keyword evidence="4" id="KW-1003">Cell membrane</keyword>
<feature type="transmembrane region" description="Helical" evidence="8">
    <location>
        <begin position="81"/>
        <end position="105"/>
    </location>
</feature>
<dbReference type="InterPro" id="IPR002549">
    <property type="entry name" value="AI-2E-like"/>
</dbReference>
<keyword evidence="5 8" id="KW-0812">Transmembrane</keyword>
<keyword evidence="3" id="KW-0813">Transport</keyword>
<dbReference type="RefSeq" id="WP_239558908.1">
    <property type="nucleotide sequence ID" value="NZ_JAFBFI010000024.1"/>
</dbReference>
<sequence>MKYNHNIENKTRGESLPNTKYFRIGYGIIIFLIIIYLGTKVDFIFRPVKVLFQTLFFPFLISGVIYYLLRPIVLFLQRRKVPKALSILVIYLLFIGLGTILLLWVGPELQKQFKSFIDNFPGLLDTLRQKVVGLRDTKWFSRFQENDFVTIDTVTSKWNAYLNTNVSNLGNKITNILGIITNVATIVVTVPFIVFYLLKDGQSAPNGVLRFLPRLQAKEGKKILKDMDSALSSYIQGQAIVSVIVGVMMYIGYLIIGIDYPLILASIAMLTNVIPFIGPFIAIIPALIIGFIASPFMVVKVIIVAVVVQQIDGNLTSPYIMGRKLDLHPLTIILLLLVAGSMAGLLGMILAVPFYAVLKVIVSHTYRLYRLHKDKESVIDL</sequence>
<comment type="similarity">
    <text evidence="2">Belongs to the autoinducer-2 exporter (AI-2E) (TC 2.A.86) family.</text>
</comment>
<feature type="transmembrane region" description="Helical" evidence="8">
    <location>
        <begin position="231"/>
        <end position="256"/>
    </location>
</feature>
<protein>
    <submittedName>
        <fullName evidence="9">PurR-regulated permease PerM</fullName>
    </submittedName>
</protein>
<dbReference type="PANTHER" id="PTHR21716:SF53">
    <property type="entry name" value="PERMEASE PERM-RELATED"/>
    <property type="match status" value="1"/>
</dbReference>
<evidence type="ECO:0000256" key="7">
    <source>
        <dbReference type="ARBA" id="ARBA00023136"/>
    </source>
</evidence>
<evidence type="ECO:0000256" key="3">
    <source>
        <dbReference type="ARBA" id="ARBA00022448"/>
    </source>
</evidence>
<gene>
    <name evidence="9" type="ORF">JOC77_003891</name>
</gene>